<organism evidence="2 3">
    <name type="scientific">Nemorincola caseinilytica</name>
    <dbReference type="NCBI Taxonomy" id="2054315"/>
    <lineage>
        <taxon>Bacteria</taxon>
        <taxon>Pseudomonadati</taxon>
        <taxon>Bacteroidota</taxon>
        <taxon>Chitinophagia</taxon>
        <taxon>Chitinophagales</taxon>
        <taxon>Chitinophagaceae</taxon>
        <taxon>Nemorincola</taxon>
    </lineage>
</organism>
<gene>
    <name evidence="2" type="ORF">GCM10023093_00860</name>
</gene>
<evidence type="ECO:0000256" key="1">
    <source>
        <dbReference type="SAM" id="Phobius"/>
    </source>
</evidence>
<comment type="caution">
    <text evidence="2">The sequence shown here is derived from an EMBL/GenBank/DDBJ whole genome shotgun (WGS) entry which is preliminary data.</text>
</comment>
<proteinExistence type="predicted"/>
<evidence type="ECO:0008006" key="4">
    <source>
        <dbReference type="Google" id="ProtNLM"/>
    </source>
</evidence>
<dbReference type="Proteomes" id="UP001500067">
    <property type="component" value="Unassembled WGS sequence"/>
</dbReference>
<sequence>MTDPQKLRAIKTVHTVVWGAFVAMIAYVMYSGITGKVSACSWLAAGAVVGEGVVLLIFGGSCPLTKMARRYSNSPMDNFDIYLPNWLAKYNKQIFTSLFCIGLLLMLINKKS</sequence>
<keyword evidence="1" id="KW-0472">Membrane</keyword>
<name>A0ABP8N1C4_9BACT</name>
<evidence type="ECO:0000313" key="3">
    <source>
        <dbReference type="Proteomes" id="UP001500067"/>
    </source>
</evidence>
<dbReference type="EMBL" id="BAABFA010000001">
    <property type="protein sequence ID" value="GAA4459605.1"/>
    <property type="molecule type" value="Genomic_DNA"/>
</dbReference>
<dbReference type="RefSeq" id="WP_345076828.1">
    <property type="nucleotide sequence ID" value="NZ_BAABFA010000001.1"/>
</dbReference>
<protein>
    <recommendedName>
        <fullName evidence="4">DUF2892 domain-containing protein</fullName>
    </recommendedName>
</protein>
<feature type="transmembrane region" description="Helical" evidence="1">
    <location>
        <begin position="12"/>
        <end position="30"/>
    </location>
</feature>
<accession>A0ABP8N1C4</accession>
<keyword evidence="3" id="KW-1185">Reference proteome</keyword>
<keyword evidence="1" id="KW-1133">Transmembrane helix</keyword>
<feature type="transmembrane region" description="Helical" evidence="1">
    <location>
        <begin position="86"/>
        <end position="108"/>
    </location>
</feature>
<reference evidence="3" key="1">
    <citation type="journal article" date="2019" name="Int. J. Syst. Evol. Microbiol.">
        <title>The Global Catalogue of Microorganisms (GCM) 10K type strain sequencing project: providing services to taxonomists for standard genome sequencing and annotation.</title>
        <authorList>
            <consortium name="The Broad Institute Genomics Platform"/>
            <consortium name="The Broad Institute Genome Sequencing Center for Infectious Disease"/>
            <person name="Wu L."/>
            <person name="Ma J."/>
        </authorList>
    </citation>
    <scope>NUCLEOTIDE SEQUENCE [LARGE SCALE GENOMIC DNA]</scope>
    <source>
        <strain evidence="3">JCM 32105</strain>
    </source>
</reference>
<evidence type="ECO:0000313" key="2">
    <source>
        <dbReference type="EMBL" id="GAA4459605.1"/>
    </source>
</evidence>
<feature type="transmembrane region" description="Helical" evidence="1">
    <location>
        <begin position="42"/>
        <end position="65"/>
    </location>
</feature>
<keyword evidence="1" id="KW-0812">Transmembrane</keyword>